<feature type="transmembrane region" description="Helical" evidence="1">
    <location>
        <begin position="41"/>
        <end position="69"/>
    </location>
</feature>
<comment type="caution">
    <text evidence="2">The sequence shown here is derived from an EMBL/GenBank/DDBJ whole genome shotgun (WGS) entry which is preliminary data.</text>
</comment>
<evidence type="ECO:0000313" key="3">
    <source>
        <dbReference type="Proteomes" id="UP000479132"/>
    </source>
</evidence>
<reference evidence="2 3" key="1">
    <citation type="submission" date="2020-02" db="EMBL/GenBank/DDBJ databases">
        <title>Aliifodinibius halophilus 2W32, complete genome.</title>
        <authorList>
            <person name="Li Y."/>
            <person name="Wu S."/>
        </authorList>
    </citation>
    <scope>NUCLEOTIDE SEQUENCE [LARGE SCALE GENOMIC DNA]</scope>
    <source>
        <strain evidence="2 3">2W32</strain>
    </source>
</reference>
<proteinExistence type="predicted"/>
<gene>
    <name evidence="2" type="ORF">G3569_15440</name>
</gene>
<protein>
    <recommendedName>
        <fullName evidence="4">Class IIb bacteriocin, lactobin A/cerein 7B family</fullName>
    </recommendedName>
</protein>
<dbReference type="AlphaFoldDB" id="A0A6M1TCL8"/>
<evidence type="ECO:0008006" key="4">
    <source>
        <dbReference type="Google" id="ProtNLM"/>
    </source>
</evidence>
<organism evidence="2 3">
    <name type="scientific">Fodinibius halophilus</name>
    <dbReference type="NCBI Taxonomy" id="1736908"/>
    <lineage>
        <taxon>Bacteria</taxon>
        <taxon>Pseudomonadati</taxon>
        <taxon>Balneolota</taxon>
        <taxon>Balneolia</taxon>
        <taxon>Balneolales</taxon>
        <taxon>Balneolaceae</taxon>
        <taxon>Fodinibius</taxon>
    </lineage>
</organism>
<keyword evidence="1" id="KW-1133">Transmembrane helix</keyword>
<sequence length="76" mass="7646">METAVKQHSTFNNLDEFGLTELNNQEITNTNGGEPVTLSGAAAVAAGGAMVAGAFVVGVAIGVGVYYGVKALTSDE</sequence>
<dbReference type="RefSeq" id="WP_165270814.1">
    <property type="nucleotide sequence ID" value="NZ_JAALLS010000024.1"/>
</dbReference>
<evidence type="ECO:0000313" key="2">
    <source>
        <dbReference type="EMBL" id="NGP89751.1"/>
    </source>
</evidence>
<dbReference type="Proteomes" id="UP000479132">
    <property type="component" value="Unassembled WGS sequence"/>
</dbReference>
<keyword evidence="1" id="KW-0472">Membrane</keyword>
<dbReference type="EMBL" id="JAALLS010000024">
    <property type="protein sequence ID" value="NGP89751.1"/>
    <property type="molecule type" value="Genomic_DNA"/>
</dbReference>
<keyword evidence="3" id="KW-1185">Reference proteome</keyword>
<accession>A0A6M1TCL8</accession>
<keyword evidence="1" id="KW-0812">Transmembrane</keyword>
<evidence type="ECO:0000256" key="1">
    <source>
        <dbReference type="SAM" id="Phobius"/>
    </source>
</evidence>
<name>A0A6M1TCL8_9BACT</name>